<protein>
    <submittedName>
        <fullName evidence="1">Uncharacterized protein</fullName>
    </submittedName>
</protein>
<organism evidence="1 2">
    <name type="scientific">Chrysochromulina tobinii</name>
    <dbReference type="NCBI Taxonomy" id="1460289"/>
    <lineage>
        <taxon>Eukaryota</taxon>
        <taxon>Haptista</taxon>
        <taxon>Haptophyta</taxon>
        <taxon>Prymnesiophyceae</taxon>
        <taxon>Prymnesiales</taxon>
        <taxon>Chrysochromulinaceae</taxon>
        <taxon>Chrysochromulina</taxon>
    </lineage>
</organism>
<keyword evidence="2" id="KW-1185">Reference proteome</keyword>
<dbReference type="AlphaFoldDB" id="A0A0M0JMP6"/>
<evidence type="ECO:0000313" key="2">
    <source>
        <dbReference type="Proteomes" id="UP000037460"/>
    </source>
</evidence>
<reference evidence="2" key="1">
    <citation type="journal article" date="2015" name="PLoS Genet.">
        <title>Genome Sequence and Transcriptome Analyses of Chrysochromulina tobin: Metabolic Tools for Enhanced Algal Fitness in the Prominent Order Prymnesiales (Haptophyceae).</title>
        <authorList>
            <person name="Hovde B.T."/>
            <person name="Deodato C.R."/>
            <person name="Hunsperger H.M."/>
            <person name="Ryken S.A."/>
            <person name="Yost W."/>
            <person name="Jha R.K."/>
            <person name="Patterson J."/>
            <person name="Monnat R.J. Jr."/>
            <person name="Barlow S.B."/>
            <person name="Starkenburg S.R."/>
            <person name="Cattolico R.A."/>
        </authorList>
    </citation>
    <scope>NUCLEOTIDE SEQUENCE</scope>
    <source>
        <strain evidence="2">CCMP291</strain>
    </source>
</reference>
<name>A0A0M0JMP6_9EUKA</name>
<dbReference type="EMBL" id="JWZX01002652">
    <property type="protein sequence ID" value="KOO27869.1"/>
    <property type="molecule type" value="Genomic_DNA"/>
</dbReference>
<proteinExistence type="predicted"/>
<accession>A0A0M0JMP6</accession>
<sequence length="74" mass="8173">MIIGEDLMIAVISQHLLASELHSLEEQVVLLRTPAEESEALLRLEIGNAQAKTMADCKHLEDCHPSAAYRHGQP</sequence>
<gene>
    <name evidence="1" type="ORF">Ctob_013800</name>
</gene>
<comment type="caution">
    <text evidence="1">The sequence shown here is derived from an EMBL/GenBank/DDBJ whole genome shotgun (WGS) entry which is preliminary data.</text>
</comment>
<dbReference type="Proteomes" id="UP000037460">
    <property type="component" value="Unassembled WGS sequence"/>
</dbReference>
<evidence type="ECO:0000313" key="1">
    <source>
        <dbReference type="EMBL" id="KOO27869.1"/>
    </source>
</evidence>